<dbReference type="SUPFAM" id="SSF50447">
    <property type="entry name" value="Translation proteins"/>
    <property type="match status" value="1"/>
</dbReference>
<dbReference type="Pfam" id="PF24986">
    <property type="entry name" value="PRC_RimM"/>
    <property type="match status" value="1"/>
</dbReference>
<feature type="domain" description="RimM N-terminal" evidence="6">
    <location>
        <begin position="13"/>
        <end position="95"/>
    </location>
</feature>
<dbReference type="InterPro" id="IPR002676">
    <property type="entry name" value="RimM_N"/>
</dbReference>
<dbReference type="Gene3D" id="2.40.30.60">
    <property type="entry name" value="RimM"/>
    <property type="match status" value="1"/>
</dbReference>
<comment type="subcellular location">
    <subcellularLocation>
        <location evidence="5">Cytoplasm</location>
    </subcellularLocation>
</comment>
<proteinExistence type="inferred from homology"/>
<dbReference type="GO" id="GO:0043022">
    <property type="term" value="F:ribosome binding"/>
    <property type="evidence" value="ECO:0007669"/>
    <property type="project" value="InterPro"/>
</dbReference>
<dbReference type="InterPro" id="IPR011961">
    <property type="entry name" value="RimM"/>
</dbReference>
<dbReference type="NCBIfam" id="TIGR02273">
    <property type="entry name" value="16S_RimM"/>
    <property type="match status" value="1"/>
</dbReference>
<evidence type="ECO:0000259" key="6">
    <source>
        <dbReference type="Pfam" id="PF01782"/>
    </source>
</evidence>
<evidence type="ECO:0000256" key="4">
    <source>
        <dbReference type="ARBA" id="ARBA00023186"/>
    </source>
</evidence>
<dbReference type="Gene3D" id="2.30.30.240">
    <property type="entry name" value="PRC-barrel domain"/>
    <property type="match status" value="1"/>
</dbReference>
<evidence type="ECO:0000259" key="7">
    <source>
        <dbReference type="Pfam" id="PF24986"/>
    </source>
</evidence>
<evidence type="ECO:0000256" key="1">
    <source>
        <dbReference type="ARBA" id="ARBA00022490"/>
    </source>
</evidence>
<dbReference type="PANTHER" id="PTHR33692">
    <property type="entry name" value="RIBOSOME MATURATION FACTOR RIMM"/>
    <property type="match status" value="1"/>
</dbReference>
<evidence type="ECO:0000313" key="9">
    <source>
        <dbReference type="Proteomes" id="UP000031012"/>
    </source>
</evidence>
<comment type="caution">
    <text evidence="8">The sequence shown here is derived from an EMBL/GenBank/DDBJ whole genome shotgun (WGS) entry which is preliminary data.</text>
</comment>
<gene>
    <name evidence="5" type="primary">rimM</name>
    <name evidence="8" type="ORF">DH17_09620</name>
</gene>
<comment type="subunit">
    <text evidence="5">Binds ribosomal protein uS19.</text>
</comment>
<dbReference type="InterPro" id="IPR056792">
    <property type="entry name" value="PRC_RimM"/>
</dbReference>
<comment type="similarity">
    <text evidence="5">Belongs to the RimM family.</text>
</comment>
<protein>
    <recommendedName>
        <fullName evidence="5">Ribosome maturation factor RimM</fullName>
    </recommendedName>
</protein>
<evidence type="ECO:0000256" key="3">
    <source>
        <dbReference type="ARBA" id="ARBA00022552"/>
    </source>
</evidence>
<dbReference type="InterPro" id="IPR009000">
    <property type="entry name" value="Transl_B-barrel_sf"/>
</dbReference>
<dbReference type="Proteomes" id="UP000031012">
    <property type="component" value="Unassembled WGS sequence"/>
</dbReference>
<accession>A0A0B2UFE0</accession>
<dbReference type="EMBL" id="JHQK01000003">
    <property type="protein sequence ID" value="KHN67974.1"/>
    <property type="molecule type" value="Genomic_DNA"/>
</dbReference>
<evidence type="ECO:0000256" key="2">
    <source>
        <dbReference type="ARBA" id="ARBA00022517"/>
    </source>
</evidence>
<organism evidence="8 9">
    <name type="scientific">Acinetobacter oleivorans</name>
    <dbReference type="NCBI Taxonomy" id="1148157"/>
    <lineage>
        <taxon>Bacteria</taxon>
        <taxon>Pseudomonadati</taxon>
        <taxon>Pseudomonadota</taxon>
        <taxon>Gammaproteobacteria</taxon>
        <taxon>Moraxellales</taxon>
        <taxon>Moraxellaceae</taxon>
        <taxon>Acinetobacter</taxon>
    </lineage>
</organism>
<keyword evidence="4 5" id="KW-0143">Chaperone</keyword>
<dbReference type="SUPFAM" id="SSF50346">
    <property type="entry name" value="PRC-barrel domain"/>
    <property type="match status" value="1"/>
</dbReference>
<dbReference type="AlphaFoldDB" id="A0A0B2UFE0"/>
<name>A0A0B2UFE0_9GAMM</name>
<dbReference type="GO" id="GO:0042274">
    <property type="term" value="P:ribosomal small subunit biogenesis"/>
    <property type="evidence" value="ECO:0007669"/>
    <property type="project" value="UniProtKB-UniRule"/>
</dbReference>
<dbReference type="PANTHER" id="PTHR33692:SF1">
    <property type="entry name" value="RIBOSOME MATURATION FACTOR RIMM"/>
    <property type="match status" value="1"/>
</dbReference>
<dbReference type="InterPro" id="IPR036976">
    <property type="entry name" value="RimM_N_sf"/>
</dbReference>
<dbReference type="HAMAP" id="MF_00014">
    <property type="entry name" value="Ribosome_mat_RimM"/>
    <property type="match status" value="1"/>
</dbReference>
<dbReference type="GO" id="GO:0005840">
    <property type="term" value="C:ribosome"/>
    <property type="evidence" value="ECO:0007669"/>
    <property type="project" value="InterPro"/>
</dbReference>
<comment type="function">
    <text evidence="5">An accessory protein needed during the final step in the assembly of 30S ribosomal subunit, possibly for assembly of the head region. Essential for efficient processing of 16S rRNA. May be needed both before and after RbfA during the maturation of 16S rRNA. It has affinity for free ribosomal 30S subunits but not for 70S ribosomes.</text>
</comment>
<evidence type="ECO:0000256" key="5">
    <source>
        <dbReference type="HAMAP-Rule" id="MF_00014"/>
    </source>
</evidence>
<feature type="domain" description="Ribosome maturation factor RimM PRC barrel" evidence="7">
    <location>
        <begin position="106"/>
        <end position="178"/>
    </location>
</feature>
<dbReference type="Pfam" id="PF01782">
    <property type="entry name" value="RimM"/>
    <property type="match status" value="1"/>
</dbReference>
<keyword evidence="3 5" id="KW-0698">rRNA processing</keyword>
<dbReference type="GO" id="GO:0006364">
    <property type="term" value="P:rRNA processing"/>
    <property type="evidence" value="ECO:0007669"/>
    <property type="project" value="UniProtKB-UniRule"/>
</dbReference>
<comment type="domain">
    <text evidence="5">The PRC barrel domain binds ribosomal protein uS19.</text>
</comment>
<sequence>MTSTQNVPEDRIQIGQLRSAYGLNGWLWVYSNTEPMSNMFDYLPWYIETKAGWQTIDVKRWKPHGKGLVVALKGVSDRTGAENLVGANIWVAKSQLPKADVDEYYWSDLKGLTVLGLDDEEQEVNLGKIHELFETGANDVMVVHATPDSIDSEERMIPWHKDVVQRVDLEAGRIYVNWGVDY</sequence>
<dbReference type="GO" id="GO:0005737">
    <property type="term" value="C:cytoplasm"/>
    <property type="evidence" value="ECO:0007669"/>
    <property type="project" value="UniProtKB-SubCell"/>
</dbReference>
<keyword evidence="2 5" id="KW-0690">Ribosome biogenesis</keyword>
<reference evidence="8 9" key="1">
    <citation type="submission" date="2014-03" db="EMBL/GenBank/DDBJ databases">
        <title>Genome sequence of the diesel-degrader and plant-growth promoter Acinetobacter oleivorans PF-1 isolated from the roots of poplar tree.</title>
        <authorList>
            <person name="Gkorezis P."/>
            <person name="van Hamme J."/>
            <person name="Rineau F."/>
            <person name="Vangronsveld J."/>
            <person name="Francetti A."/>
        </authorList>
    </citation>
    <scope>NUCLEOTIDE SEQUENCE [LARGE SCALE GENOMIC DNA]</scope>
    <source>
        <strain evidence="8 9">PF1</strain>
    </source>
</reference>
<dbReference type="InterPro" id="IPR011033">
    <property type="entry name" value="PRC_barrel-like_sf"/>
</dbReference>
<evidence type="ECO:0000313" key="8">
    <source>
        <dbReference type="EMBL" id="KHN67974.1"/>
    </source>
</evidence>
<keyword evidence="1 5" id="KW-0963">Cytoplasm</keyword>